<keyword evidence="2" id="KW-0004">4Fe-4S</keyword>
<evidence type="ECO:0000259" key="5">
    <source>
        <dbReference type="Pfam" id="PF02906"/>
    </source>
</evidence>
<accession>A0A9Q3H9X0</accession>
<organism evidence="6 7">
    <name type="scientific">Austropuccinia psidii MF-1</name>
    <dbReference type="NCBI Taxonomy" id="1389203"/>
    <lineage>
        <taxon>Eukaryota</taxon>
        <taxon>Fungi</taxon>
        <taxon>Dikarya</taxon>
        <taxon>Basidiomycota</taxon>
        <taxon>Pucciniomycotina</taxon>
        <taxon>Pucciniomycetes</taxon>
        <taxon>Pucciniales</taxon>
        <taxon>Sphaerophragmiaceae</taxon>
        <taxon>Austropuccinia</taxon>
    </lineage>
</organism>
<comment type="similarity">
    <text evidence="1">Belongs to the NARF family.</text>
</comment>
<protein>
    <recommendedName>
        <fullName evidence="5">Iron hydrogenase large subunit C-terminal domain-containing protein</fullName>
    </recommendedName>
</protein>
<proteinExistence type="inferred from homology"/>
<evidence type="ECO:0000256" key="3">
    <source>
        <dbReference type="ARBA" id="ARBA00023014"/>
    </source>
</evidence>
<feature type="region of interest" description="Disordered" evidence="4">
    <location>
        <begin position="400"/>
        <end position="424"/>
    </location>
</feature>
<dbReference type="Proteomes" id="UP000765509">
    <property type="component" value="Unassembled WGS sequence"/>
</dbReference>
<keyword evidence="7" id="KW-1185">Reference proteome</keyword>
<dbReference type="Gene3D" id="3.40.950.10">
    <property type="entry name" value="Fe-only Hydrogenase (Larger Subunit), Chain L, domain 3"/>
    <property type="match status" value="1"/>
</dbReference>
<dbReference type="Gene3D" id="3.40.50.1780">
    <property type="match status" value="1"/>
</dbReference>
<dbReference type="AlphaFoldDB" id="A0A9Q3H9X0"/>
<reference evidence="6" key="1">
    <citation type="submission" date="2021-03" db="EMBL/GenBank/DDBJ databases">
        <title>Draft genome sequence of rust myrtle Austropuccinia psidii MF-1, a brazilian biotype.</title>
        <authorList>
            <person name="Quecine M.C."/>
            <person name="Pachon D.M.R."/>
            <person name="Bonatelli M.L."/>
            <person name="Correr F.H."/>
            <person name="Franceschini L.M."/>
            <person name="Leite T.F."/>
            <person name="Margarido G.R.A."/>
            <person name="Almeida C.A."/>
            <person name="Ferrarezi J.A."/>
            <person name="Labate C.A."/>
        </authorList>
    </citation>
    <scope>NUCLEOTIDE SEQUENCE</scope>
    <source>
        <strain evidence="6">MF-1</strain>
    </source>
</reference>
<dbReference type="InterPro" id="IPR009016">
    <property type="entry name" value="Fe_hydrogenase"/>
</dbReference>
<dbReference type="InterPro" id="IPR004108">
    <property type="entry name" value="Fe_hydrogenase_lsu_C"/>
</dbReference>
<dbReference type="InterPro" id="IPR050340">
    <property type="entry name" value="Cytosolic_Fe-S_CAF"/>
</dbReference>
<dbReference type="GO" id="GO:0051539">
    <property type="term" value="F:4 iron, 4 sulfur cluster binding"/>
    <property type="evidence" value="ECO:0007669"/>
    <property type="project" value="UniProtKB-KW"/>
</dbReference>
<dbReference type="EMBL" id="AVOT02012581">
    <property type="protein sequence ID" value="MBW0494440.1"/>
    <property type="molecule type" value="Genomic_DNA"/>
</dbReference>
<evidence type="ECO:0000313" key="6">
    <source>
        <dbReference type="EMBL" id="MBW0494440.1"/>
    </source>
</evidence>
<name>A0A9Q3H9X0_9BASI</name>
<keyword evidence="2" id="KW-0479">Metal-binding</keyword>
<dbReference type="SUPFAM" id="SSF53920">
    <property type="entry name" value="Fe-only hydrogenase"/>
    <property type="match status" value="1"/>
</dbReference>
<evidence type="ECO:0000256" key="4">
    <source>
        <dbReference type="SAM" id="MobiDB-lite"/>
    </source>
</evidence>
<keyword evidence="2" id="KW-0408">Iron</keyword>
<evidence type="ECO:0000256" key="2">
    <source>
        <dbReference type="ARBA" id="ARBA00022485"/>
    </source>
</evidence>
<evidence type="ECO:0000256" key="1">
    <source>
        <dbReference type="ARBA" id="ARBA00006596"/>
    </source>
</evidence>
<dbReference type="OrthoDB" id="10253113at2759"/>
<dbReference type="PANTHER" id="PTHR11615">
    <property type="entry name" value="NITRATE, FORMATE, IRON DEHYDROGENASE"/>
    <property type="match status" value="1"/>
</dbReference>
<dbReference type="Pfam" id="PF02906">
    <property type="entry name" value="Fe_hyd_lg_C"/>
    <property type="match status" value="1"/>
</dbReference>
<feature type="domain" description="Iron hydrogenase large subunit C-terminal" evidence="5">
    <location>
        <begin position="111"/>
        <end position="445"/>
    </location>
</feature>
<evidence type="ECO:0000313" key="7">
    <source>
        <dbReference type="Proteomes" id="UP000765509"/>
    </source>
</evidence>
<keyword evidence="3" id="KW-0411">Iron-sulfur</keyword>
<comment type="caution">
    <text evidence="6">The sequence shown here is derived from an EMBL/GenBank/DDBJ whole genome shotgun (WGS) entry which is preliminary data.</text>
</comment>
<gene>
    <name evidence="6" type="ORF">O181_034155</name>
</gene>
<sequence length="540" mass="60318">MPSNPFSSSLNLIDLNDYLGPSQTCIKPISSASVGGNPQDTSKSQIELDRLTGDYYEIHPSSSSKLKEAEITLNDCLACSGCITSAESVLVSLQSVDEVLKAIKKPNRYPIVSISSHSLASFAAYNNLSTLSQAFRAFQNYFTHKLHFKLVLDLSFSQRLHLWESRNEFKQHQNSHNNSHLSKRSTLLASSCPGWVCYAEKTQGKNGILEMISQVRSAQQIQGALVKSHKLASTLGICPTEIYHVCVMSCYDKKLEASRPDFQTNHLKEVDCVLTTREVQDLMVQDGFDILQAAQVLEPSTVSSPADLPIWVDHPEPKGSSTGGYLFNILRSVVSDVPQNDRNRLKLVIDRKRGSDHTEYRLQLDPQNPCDSSSSPSTLFQGAHFYGFKNLQNLIRKLGPTNAHTQANRARRSKRPTATDSKDLSERGYDYVEVMACPSGCVNGGGQISAPKSMTLESSYSAKEWVGEVEKKYFGLAQAAEKDQLGMCLEIDRFEEEEVSFIQEWLKRWGLDKDGEMKRKLFQTSYQAVEAEPNGFTVQW</sequence>